<name>A0ABQ3ZUB8_9ACTN</name>
<dbReference type="InterPro" id="IPR002575">
    <property type="entry name" value="Aminoglycoside_PTrfase"/>
</dbReference>
<evidence type="ECO:0000313" key="2">
    <source>
        <dbReference type="EMBL" id="GIE22168.1"/>
    </source>
</evidence>
<protein>
    <submittedName>
        <fullName evidence="2">Aminoglycoside phosphotransferase</fullName>
    </submittedName>
</protein>
<evidence type="ECO:0000313" key="3">
    <source>
        <dbReference type="Proteomes" id="UP000603200"/>
    </source>
</evidence>
<dbReference type="RefSeq" id="WP_203839266.1">
    <property type="nucleotide sequence ID" value="NZ_BAAATV010000002.1"/>
</dbReference>
<feature type="domain" description="Aminoglycoside phosphotransferase" evidence="1">
    <location>
        <begin position="57"/>
        <end position="213"/>
    </location>
</feature>
<gene>
    <name evidence="2" type="ORF">Ahu01nite_052700</name>
</gene>
<proteinExistence type="predicted"/>
<dbReference type="EMBL" id="BOMN01000067">
    <property type="protein sequence ID" value="GIE22168.1"/>
    <property type="molecule type" value="Genomic_DNA"/>
</dbReference>
<sequence>MRAADLPKATGAALSIAADLGLAADDAVVLQNSNKASLRLLPCDVLARVAPVQDGIAQFEIDVAQRLTEAGSPIAALDPRVEPRVYERTGYAVTFWTFHETVTGDEIAPADYADALHELHRAMRTIEVRTPHFTDRVAQAQHLVENRDLTPELAEADRQLLDSVLRRPVRGTDQLLHGEPHPGNVLKSKGGLLFIDLETCCRGPVEFDLAHAPEEVGERYPGVDRGLLKECRVLVLAMITTWRWDREDQLPDGRRLGMQWLAEIRAYEGWQSPGSAVGSG</sequence>
<keyword evidence="3" id="KW-1185">Reference proteome</keyword>
<dbReference type="Gene3D" id="3.90.1200.10">
    <property type="match status" value="1"/>
</dbReference>
<organism evidence="2 3">
    <name type="scientific">Winogradskya humida</name>
    <dbReference type="NCBI Taxonomy" id="113566"/>
    <lineage>
        <taxon>Bacteria</taxon>
        <taxon>Bacillati</taxon>
        <taxon>Actinomycetota</taxon>
        <taxon>Actinomycetes</taxon>
        <taxon>Micromonosporales</taxon>
        <taxon>Micromonosporaceae</taxon>
        <taxon>Winogradskya</taxon>
    </lineage>
</organism>
<evidence type="ECO:0000259" key="1">
    <source>
        <dbReference type="Pfam" id="PF01636"/>
    </source>
</evidence>
<dbReference type="Proteomes" id="UP000603200">
    <property type="component" value="Unassembled WGS sequence"/>
</dbReference>
<reference evidence="2 3" key="1">
    <citation type="submission" date="2021-01" db="EMBL/GenBank/DDBJ databases">
        <title>Whole genome shotgun sequence of Actinoplanes humidus NBRC 14915.</title>
        <authorList>
            <person name="Komaki H."/>
            <person name="Tamura T."/>
        </authorList>
    </citation>
    <scope>NUCLEOTIDE SEQUENCE [LARGE SCALE GENOMIC DNA]</scope>
    <source>
        <strain evidence="2 3">NBRC 14915</strain>
    </source>
</reference>
<dbReference type="SUPFAM" id="SSF56112">
    <property type="entry name" value="Protein kinase-like (PK-like)"/>
    <property type="match status" value="1"/>
</dbReference>
<comment type="caution">
    <text evidence="2">The sequence shown here is derived from an EMBL/GenBank/DDBJ whole genome shotgun (WGS) entry which is preliminary data.</text>
</comment>
<dbReference type="Pfam" id="PF01636">
    <property type="entry name" value="APH"/>
    <property type="match status" value="1"/>
</dbReference>
<accession>A0ABQ3ZUB8</accession>
<dbReference type="InterPro" id="IPR011009">
    <property type="entry name" value="Kinase-like_dom_sf"/>
</dbReference>